<dbReference type="Gene3D" id="1.25.40.20">
    <property type="entry name" value="Ankyrin repeat-containing domain"/>
    <property type="match status" value="1"/>
</dbReference>
<dbReference type="EMBL" id="JUFZ01000032">
    <property type="protein sequence ID" value="KIC09948.1"/>
    <property type="molecule type" value="Genomic_DNA"/>
</dbReference>
<evidence type="ECO:0000313" key="4">
    <source>
        <dbReference type="EMBL" id="UNV86266.1"/>
    </source>
</evidence>
<dbReference type="AlphaFoldDB" id="A0A0C1EM87"/>
<dbReference type="SMART" id="SM00248">
    <property type="entry name" value="ANK"/>
    <property type="match status" value="1"/>
</dbReference>
<reference evidence="4 6" key="2">
    <citation type="submission" date="2022-03" db="EMBL/GenBank/DDBJ databases">
        <title>Genome sequencing of Morococcus cerebrosus.</title>
        <authorList>
            <person name="Baek M.-G."/>
            <person name="Yi H."/>
        </authorList>
    </citation>
    <scope>NUCLEOTIDE SEQUENCE [LARGE SCALE GENOMIC DNA]</scope>
    <source>
        <strain evidence="4 6">CIP 81.93</strain>
    </source>
</reference>
<organism evidence="3 5">
    <name type="scientific">Morococcus cerebrosus</name>
    <dbReference type="NCBI Taxonomy" id="1056807"/>
    <lineage>
        <taxon>Bacteria</taxon>
        <taxon>Pseudomonadati</taxon>
        <taxon>Pseudomonadota</taxon>
        <taxon>Betaproteobacteria</taxon>
        <taxon>Neisseriales</taxon>
        <taxon>Neisseriaceae</taxon>
        <taxon>Morococcus</taxon>
    </lineage>
</organism>
<dbReference type="InterPro" id="IPR036770">
    <property type="entry name" value="Ankyrin_rpt-contain_sf"/>
</dbReference>
<proteinExistence type="predicted"/>
<dbReference type="RefSeq" id="WP_039406334.1">
    <property type="nucleotide sequence ID" value="NZ_CP094242.1"/>
</dbReference>
<sequence>MSESIVYGIDQENELMNRAFEQARSTFKYFWRELYWENRRIIPALDFAMVKVPFFQDSEDGEICEHMWINDIYFDGLHIYGTLVNEPNDLTNVEQGESVCVPVDDISDWMFLCNGIPYGGFTVQAVRIQMTPQERAEHDAAWGIDFGDPEEVLLVYEEKEHPENLDEHPMCRNCLDDFRQHLAQNPDYLRDQDEDGYTPLHHEAIAGNAPLVKTMLELGADPAATTQEGLTALDFARLMDWQNVIEILEPRH</sequence>
<dbReference type="EMBL" id="CP094242">
    <property type="protein sequence ID" value="UNV86266.1"/>
    <property type="molecule type" value="Genomic_DNA"/>
</dbReference>
<dbReference type="InterPro" id="IPR002110">
    <property type="entry name" value="Ankyrin_rpt"/>
</dbReference>
<dbReference type="SUPFAM" id="SSF48403">
    <property type="entry name" value="Ankyrin repeat"/>
    <property type="match status" value="1"/>
</dbReference>
<dbReference type="PATRIC" id="fig|1056807.3.peg.779"/>
<dbReference type="PROSITE" id="PS50088">
    <property type="entry name" value="ANK_REPEAT"/>
    <property type="match status" value="1"/>
</dbReference>
<evidence type="ECO:0000313" key="6">
    <source>
        <dbReference type="Proteomes" id="UP000829504"/>
    </source>
</evidence>
<dbReference type="Pfam" id="PF10077">
    <property type="entry name" value="DUF2314"/>
    <property type="match status" value="1"/>
</dbReference>
<protein>
    <submittedName>
        <fullName evidence="3">Ankyrin</fullName>
    </submittedName>
    <submittedName>
        <fullName evidence="4">DUF2314 domain-containing protein</fullName>
    </submittedName>
</protein>
<feature type="repeat" description="ANK" evidence="1">
    <location>
        <begin position="195"/>
        <end position="227"/>
    </location>
</feature>
<dbReference type="Proteomes" id="UP000031390">
    <property type="component" value="Unassembled WGS sequence"/>
</dbReference>
<dbReference type="Pfam" id="PF13857">
    <property type="entry name" value="Ank_5"/>
    <property type="match status" value="1"/>
</dbReference>
<dbReference type="PROSITE" id="PS50297">
    <property type="entry name" value="ANK_REP_REGION"/>
    <property type="match status" value="1"/>
</dbReference>
<keyword evidence="6" id="KW-1185">Reference proteome</keyword>
<evidence type="ECO:0000259" key="2">
    <source>
        <dbReference type="Pfam" id="PF10077"/>
    </source>
</evidence>
<dbReference type="InterPro" id="IPR018756">
    <property type="entry name" value="DUF2314"/>
</dbReference>
<evidence type="ECO:0000313" key="3">
    <source>
        <dbReference type="EMBL" id="KIC09948.1"/>
    </source>
</evidence>
<reference evidence="3 5" key="1">
    <citation type="submission" date="2014-12" db="EMBL/GenBank/DDBJ databases">
        <title>Genome sequence of Morococcus cerebrosus.</title>
        <authorList>
            <person name="Shin S.-K."/>
            <person name="Yi H."/>
        </authorList>
    </citation>
    <scope>NUCLEOTIDE SEQUENCE [LARGE SCALE GENOMIC DNA]</scope>
    <source>
        <strain evidence="3 5">CIP 81.93</strain>
    </source>
</reference>
<gene>
    <name evidence="3" type="ORF">MCC93_08070</name>
    <name evidence="4" type="ORF">MON37_05975</name>
</gene>
<dbReference type="Proteomes" id="UP000829504">
    <property type="component" value="Chromosome"/>
</dbReference>
<evidence type="ECO:0000313" key="5">
    <source>
        <dbReference type="Proteomes" id="UP000031390"/>
    </source>
</evidence>
<keyword evidence="1" id="KW-0040">ANK repeat</keyword>
<name>A0A0C1EM87_9NEIS</name>
<evidence type="ECO:0000256" key="1">
    <source>
        <dbReference type="PROSITE-ProRule" id="PRU00023"/>
    </source>
</evidence>
<feature type="domain" description="DUF2314" evidence="2">
    <location>
        <begin position="14"/>
        <end position="146"/>
    </location>
</feature>
<accession>A0A0C1EM87</accession>